<name>A0A1V0TJU8_9ACTN</name>
<dbReference type="AlphaFoldDB" id="A0A1V0TJU8"/>
<protein>
    <submittedName>
        <fullName evidence="1">Uncharacterized protein</fullName>
    </submittedName>
</protein>
<sequence length="67" mass="7288">MQAGGLGTVTKTVESFGGFAKPYEQIGRDRTLMFDLVEKLQFTATSEDGRVLDALAHAQRNEAARGE</sequence>
<dbReference type="OrthoDB" id="4320612at2"/>
<dbReference type="EMBL" id="CP020569">
    <property type="protein sequence ID" value="ARF53199.1"/>
    <property type="molecule type" value="Genomic_DNA"/>
</dbReference>
<proteinExistence type="predicted"/>
<accession>A0A1V0TJU8</accession>
<dbReference type="RefSeq" id="WP_083102630.1">
    <property type="nucleotide sequence ID" value="NZ_CP020569.1"/>
</dbReference>
<dbReference type="Proteomes" id="UP000192726">
    <property type="component" value="Chromosome"/>
</dbReference>
<keyword evidence="2" id="KW-1185">Reference proteome</keyword>
<dbReference type="KEGG" id="sgv:B1H19_02555"/>
<evidence type="ECO:0000313" key="1">
    <source>
        <dbReference type="EMBL" id="ARF53199.1"/>
    </source>
</evidence>
<organism evidence="1 2">
    <name type="scientific">Streptomyces gilvosporeus</name>
    <dbReference type="NCBI Taxonomy" id="553510"/>
    <lineage>
        <taxon>Bacteria</taxon>
        <taxon>Bacillati</taxon>
        <taxon>Actinomycetota</taxon>
        <taxon>Actinomycetes</taxon>
        <taxon>Kitasatosporales</taxon>
        <taxon>Streptomycetaceae</taxon>
        <taxon>Streptomyces</taxon>
    </lineage>
</organism>
<gene>
    <name evidence="1" type="ORF">B1H19_02555</name>
</gene>
<evidence type="ECO:0000313" key="2">
    <source>
        <dbReference type="Proteomes" id="UP000192726"/>
    </source>
</evidence>
<reference evidence="1 2" key="1">
    <citation type="submission" date="2017-04" db="EMBL/GenBank/DDBJ databases">
        <title>Complete Genome Sequence of Streptomyces gilvosporeus F607, a Capable Producer of Natamycin.</title>
        <authorList>
            <person name="Zong G."/>
            <person name="Zhong C."/>
            <person name="Fu J."/>
            <person name="Qin R."/>
            <person name="Cao G."/>
        </authorList>
    </citation>
    <scope>NUCLEOTIDE SEQUENCE [LARGE SCALE GENOMIC DNA]</scope>
    <source>
        <strain evidence="1 2">F607</strain>
    </source>
</reference>